<comment type="caution">
    <text evidence="2">The sequence shown here is derived from an EMBL/GenBank/DDBJ whole genome shotgun (WGS) entry which is preliminary data.</text>
</comment>
<dbReference type="PROSITE" id="PS51387">
    <property type="entry name" value="FAD_PCMH"/>
    <property type="match status" value="1"/>
</dbReference>
<dbReference type="InterPro" id="IPR002346">
    <property type="entry name" value="Mopterin_DH_FAD-bd"/>
</dbReference>
<dbReference type="PANTHER" id="PTHR42659:SF9">
    <property type="entry name" value="XANTHINE DEHYDROGENASE FAD-BINDING SUBUNIT XDHB-RELATED"/>
    <property type="match status" value="1"/>
</dbReference>
<dbReference type="EMBL" id="MVHJ01000009">
    <property type="protein sequence ID" value="ORA04599.1"/>
    <property type="molecule type" value="Genomic_DNA"/>
</dbReference>
<dbReference type="GO" id="GO:0071949">
    <property type="term" value="F:FAD binding"/>
    <property type="evidence" value="ECO:0007669"/>
    <property type="project" value="InterPro"/>
</dbReference>
<keyword evidence="3" id="KW-1185">Reference proteome</keyword>
<evidence type="ECO:0000259" key="1">
    <source>
        <dbReference type="PROSITE" id="PS51387"/>
    </source>
</evidence>
<dbReference type="InterPro" id="IPR016169">
    <property type="entry name" value="FAD-bd_PCMH_sub2"/>
</dbReference>
<dbReference type="InterPro" id="IPR051312">
    <property type="entry name" value="Diverse_Substr_Oxidored"/>
</dbReference>
<dbReference type="SUPFAM" id="SSF56176">
    <property type="entry name" value="FAD-binding/transporter-associated domain-like"/>
    <property type="match status" value="1"/>
</dbReference>
<name>A0A1W9YX91_MYCBA</name>
<organism evidence="2 3">
    <name type="scientific">Mycolicibacterium bacteremicum</name>
    <name type="common">Mycobacterium bacteremicum</name>
    <dbReference type="NCBI Taxonomy" id="564198"/>
    <lineage>
        <taxon>Bacteria</taxon>
        <taxon>Bacillati</taxon>
        <taxon>Actinomycetota</taxon>
        <taxon>Actinomycetes</taxon>
        <taxon>Mycobacteriales</taxon>
        <taxon>Mycobacteriaceae</taxon>
        <taxon>Mycolicibacterium</taxon>
    </lineage>
</organism>
<dbReference type="Pfam" id="PF00941">
    <property type="entry name" value="FAD_binding_5"/>
    <property type="match status" value="1"/>
</dbReference>
<gene>
    <name evidence="2" type="ORF">BST17_12900</name>
</gene>
<proteinExistence type="predicted"/>
<dbReference type="STRING" id="564198.BST17_12900"/>
<dbReference type="OrthoDB" id="3574189at2"/>
<feature type="domain" description="FAD-binding PCMH-type" evidence="1">
    <location>
        <begin position="1"/>
        <end position="179"/>
    </location>
</feature>
<evidence type="ECO:0000313" key="2">
    <source>
        <dbReference type="EMBL" id="ORA04599.1"/>
    </source>
</evidence>
<protein>
    <submittedName>
        <fullName evidence="2">FAD-binding molybdopterin dehydrogenase</fullName>
    </submittedName>
</protein>
<dbReference type="PANTHER" id="PTHR42659">
    <property type="entry name" value="XANTHINE DEHYDROGENASE SUBUNIT C-RELATED"/>
    <property type="match status" value="1"/>
</dbReference>
<dbReference type="RefSeq" id="WP_083058418.1">
    <property type="nucleotide sequence ID" value="NZ_JACKVM010000016.1"/>
</dbReference>
<reference evidence="2 3" key="1">
    <citation type="submission" date="2017-02" db="EMBL/GenBank/DDBJ databases">
        <title>The new phylogeny of genus Mycobacterium.</title>
        <authorList>
            <person name="Tortoli E."/>
            <person name="Trovato A."/>
            <person name="Cirillo D.M."/>
        </authorList>
    </citation>
    <scope>NUCLEOTIDE SEQUENCE [LARGE SCALE GENOMIC DNA]</scope>
    <source>
        <strain evidence="2 3">DSM 45578</strain>
    </source>
</reference>
<dbReference type="InterPro" id="IPR016166">
    <property type="entry name" value="FAD-bd_PCMH"/>
</dbReference>
<dbReference type="AlphaFoldDB" id="A0A1W9YX91"/>
<dbReference type="Gene3D" id="3.30.465.10">
    <property type="match status" value="1"/>
</dbReference>
<evidence type="ECO:0000313" key="3">
    <source>
        <dbReference type="Proteomes" id="UP000192366"/>
    </source>
</evidence>
<accession>A0A1W9YX91</accession>
<sequence>MDLNTVEAVRVPARREDVWPLGPADAILAGGTWLFSEPQPAVSRLVDITQLGWPAVIFTGDGIELSATCTLAELSGLSEKLPITHPDWTAAPLFAQCCTALLASFKVWGTATVGGNICLSFPAGSVISLASALDGTVTVWRPDGTDYDVPVADFVTGDAVNVLRPGELLRSVRLPGAALRSRTAYRKLAPSPLGRSGAVVIGRRDVTGQFVLSVTATTVRPYVFRFAGPPGAGDLRDALSGIPEQDITRDAHGDPDWRRAVTAVLAEQIRDELS</sequence>
<dbReference type="Proteomes" id="UP000192366">
    <property type="component" value="Unassembled WGS sequence"/>
</dbReference>
<dbReference type="InterPro" id="IPR036318">
    <property type="entry name" value="FAD-bd_PCMH-like_sf"/>
</dbReference>
<dbReference type="GO" id="GO:0016491">
    <property type="term" value="F:oxidoreductase activity"/>
    <property type="evidence" value="ECO:0007669"/>
    <property type="project" value="InterPro"/>
</dbReference>